<dbReference type="InterPro" id="IPR036670">
    <property type="entry name" value="SecA_X-link_sf"/>
</dbReference>
<feature type="compositionally biased region" description="Basic and acidic residues" evidence="5">
    <location>
        <begin position="311"/>
        <end position="324"/>
    </location>
</feature>
<dbReference type="Gene3D" id="3.40.50.300">
    <property type="entry name" value="P-loop containing nucleotide triphosphate hydrolases"/>
    <property type="match status" value="4"/>
</dbReference>
<dbReference type="InterPro" id="IPR011130">
    <property type="entry name" value="SecA_preprotein_X-link_dom"/>
</dbReference>
<evidence type="ECO:0000259" key="6">
    <source>
        <dbReference type="PROSITE" id="PS51192"/>
    </source>
</evidence>
<dbReference type="InterPro" id="IPR011115">
    <property type="entry name" value="SecA_DEAD"/>
</dbReference>
<feature type="compositionally biased region" description="Basic residues" evidence="5">
    <location>
        <begin position="2695"/>
        <end position="2706"/>
    </location>
</feature>
<evidence type="ECO:0000256" key="3">
    <source>
        <dbReference type="ARBA" id="ARBA00023010"/>
    </source>
</evidence>
<dbReference type="Proteomes" id="UP000092461">
    <property type="component" value="Unassembled WGS sequence"/>
</dbReference>
<dbReference type="EnsemblMetazoa" id="LLOJ000667-RA">
    <property type="protein sequence ID" value="LLOJ000667-PA"/>
    <property type="gene ID" value="LLOJ000667"/>
</dbReference>
<organism evidence="9 10">
    <name type="scientific">Lutzomyia longipalpis</name>
    <name type="common">Sand fly</name>
    <dbReference type="NCBI Taxonomy" id="7200"/>
    <lineage>
        <taxon>Eukaryota</taxon>
        <taxon>Metazoa</taxon>
        <taxon>Ecdysozoa</taxon>
        <taxon>Arthropoda</taxon>
        <taxon>Hexapoda</taxon>
        <taxon>Insecta</taxon>
        <taxon>Pterygota</taxon>
        <taxon>Neoptera</taxon>
        <taxon>Endopterygota</taxon>
        <taxon>Diptera</taxon>
        <taxon>Nematocera</taxon>
        <taxon>Psychodoidea</taxon>
        <taxon>Psychodidae</taxon>
        <taxon>Lutzomyia</taxon>
        <taxon>Lutzomyia</taxon>
    </lineage>
</organism>
<dbReference type="InterPro" id="IPR014001">
    <property type="entry name" value="Helicase_ATP-bd"/>
</dbReference>
<dbReference type="VEuPathDB" id="VectorBase:LLONM1_000725"/>
<feature type="domain" description="SecA family profile" evidence="8">
    <location>
        <begin position="347"/>
        <end position="955"/>
    </location>
</feature>
<dbReference type="VEuPathDB" id="VectorBase:LLOJ000667"/>
<evidence type="ECO:0008006" key="11">
    <source>
        <dbReference type="Google" id="ProtNLM"/>
    </source>
</evidence>
<feature type="domain" description="Helicase C-terminal" evidence="7">
    <location>
        <begin position="806"/>
        <end position="967"/>
    </location>
</feature>
<evidence type="ECO:0000313" key="9">
    <source>
        <dbReference type="EnsemblMetazoa" id="LLOJ000667-PA"/>
    </source>
</evidence>
<evidence type="ECO:0000256" key="2">
    <source>
        <dbReference type="ARBA" id="ARBA00022927"/>
    </source>
</evidence>
<dbReference type="InterPro" id="IPR000185">
    <property type="entry name" value="SecA"/>
</dbReference>
<dbReference type="EMBL" id="AJWK01002531">
    <property type="status" value="NOT_ANNOTATED_CDS"/>
    <property type="molecule type" value="Genomic_DNA"/>
</dbReference>
<accession>A0A1B0C9P5</accession>
<evidence type="ECO:0000256" key="5">
    <source>
        <dbReference type="SAM" id="MobiDB-lite"/>
    </source>
</evidence>
<keyword evidence="10" id="KW-1185">Reference proteome</keyword>
<dbReference type="GO" id="GO:0006886">
    <property type="term" value="P:intracellular protein transport"/>
    <property type="evidence" value="ECO:0007669"/>
    <property type="project" value="InterPro"/>
</dbReference>
<protein>
    <recommendedName>
        <fullName evidence="11">Protein translocase subunit SecA</fullName>
    </recommendedName>
</protein>
<dbReference type="SUPFAM" id="SSF52540">
    <property type="entry name" value="P-loop containing nucleoside triphosphate hydrolases"/>
    <property type="match status" value="4"/>
</dbReference>
<dbReference type="EMBL" id="AJWK01002530">
    <property type="status" value="NOT_ANNOTATED_CDS"/>
    <property type="molecule type" value="Genomic_DNA"/>
</dbReference>
<feature type="domain" description="Helicase ATP-binding" evidence="6">
    <location>
        <begin position="1104"/>
        <end position="1262"/>
    </location>
</feature>
<sequence length="2846" mass="325320">MKRNLANKNKKCQEGIIARDRQMKEEENVKNVGVIGLAERLLKGGELTLEHLIELGCRIAKKQGYEDDQIIVCDILSVKEKLEFKLYGKVEEIKNQNDMDILSLKVVETMMNHMKMEDLKKKNEFIEGFDNPKRTLFEWFKEKISKLRDQLFSLIQEDYEKIVGSDLDQLARDSEFKEAIKVFISNIPLLEEVDNFKNYQNLLSQFANMEENEDSIDPVKFKELQEKLEKAQNEILTKAKGVKVEVSANAKGEQELDIVKKFPEQMEKFTRIFEPLLRSEIDEKLNEKIREISEKLELDYEMLKGFFKAKQEEQQKDNESRANENSEDNGWSNLPEFKTNPCKDSNEKSLKQLLLEIQYDDTKSLEDDYKKVKNFSASWRNKKDVDIKNWAITQKGRLSSKDINEALAVMDRANCLATGGHELRDTQILALIVFLRTTDRGQLSQIQTGEGKTTIVAILAAIKALQGSKVDVITSNPVLAADGVKDKQRFFNLLSLSVTTNNFDPTYTTGERSCYKKDIVYGSIANFQFDYLKESFLGFKTRAGRPFDTIILDEVDSMIIDNANHIAKLSGPFPGMDALKYVYIKIWQELHKAERAIVVEFRKELKEKIEQLQKLPNPDEAQEEYRKFLNEMETSMIPRIKQSIKSSNPTAITLIPSHIREYADASVDRWIVNAIEAKFTYMEDQQYVIRNHNGELVVQPVDYANTGITMKNTIWQHGLHQFLQLKHNLQLTSESLTSCFISNLGYIKKYGSRIYGLTGTLGSESEQELLSSIYNVGFASIPTYREKKFEEIEGEVVDDDIFSQVIADDAIVEVEKGRSCLIICETIKDAKEIQEELIATGQAMRIRTFFDEENANATEEELSPGEVVIATNIAGRGTDFKTTDDLEKNGGLHVIVPFLPCNKRVEDQAFGRTARQGNEGTAKLIVKHVLKLNFQDNLFEYFADLYRNLKNENQFKEGYQSVLDDLKESWAFWLEKKNFTNNADLTAKDPKEEFEDFKSHASATINGQIKFNPYYAIQQADTFLSHEKYSDAERALNHAIGLSDNPEILHGAYMKLFEVEIEKGHKGRLSGKDINEALAVMDRANCLATGGHELRDTQILALIVFLRTTDRGQLSQIQTGEGKTTIVAILAAIKALQGSKVDVITSNPVLAVDGVKDKQRFFNLLSLSVTTNNFDPTYTTGERSCYKKDIVYGSIANFQFDYLKESFLGFKTRAGRPFDTIILDEVDSMIIDNANHIAKLSGPFPGMDALKYVYIKIWQELHKAERAIVEEFRKEMKEKIEQLQKLPNPDEAQEEYRKFLNEMETSMIPKIKQSIKSSNPTAITLIPSHIREYADASVDRWIVNAIEAKFTYMEDQQYVIRNHNGELVVQPVDYANTGITMKNTIWQHGLHQFLQLKHNLQLTSESLTSCFISNLGYIKKYGSRIYGLTGTLGSESEQELLSSIYNVGFASIPTYREKKFEEIEGEVVDDDIFSQVIADDAIVEVQKGRSCLIICETIKDAKEIQEELIATGQAMRIRTFFDEENANATEEELSPGEVVIATNIAGRGTDFKTTDDLEKNGGLHVIVPFLPCNKRVEDQAFGRTARQGNEGTAKLIVKHGEIEHLAVDITDLDYMKEIKEKRDLNEKKRIQRIKNDEVLKLNFQDNLFECFADLYRNLKNENQFKEGYQSVLDDLKESWAFWLEKKNFTNNADLTAKDPKEEFDDFKSHASATINGQIKFNPYYAIQQADTFLSHEKYSDAERALNHAIGLSDNPEILHGAYMKLFEVEIEKGHVFMDKCRQAIGDLCFITFVKPDGKYKENAKYNLTKAQEALKKELEYIEKLQKDEEFGYIVVDVDERKGDASYWYSDEDMNKIGTAMLKSLNIDPDKQFKNRLTKDLIEIFCKECKLQDKFPIFICYNISGTSNDGGGAHWVAMCVVKVQDQIKIFYKDSKGDFGGNIPVIKEEFRKHWKAVDFIDHPGIEQLDNTSCGPMTLENLRIMAKSIKDDGLEKFMKNFQNLTFSQQKDASKLRKEFLNNMADVTENLFLKHLTSRRAGLNLYVEHIKNLIERINNCKQGDGLSISLRSPDYFVNLKPKNENEKNIKKVVMDAELSELADVGTNTIYDLKEMYKVCDEVIAGARVQIIGGLGLIATGVAFPPALPVVGPIGGTMITEGVCDIAMDLIIQSSDGKFHKGAYIKGKVISYGISLLTMGISAAMQCPKILNKAKRACRWMAKTLRKCPYMKNICERIATKFDTIGKLFEKMEIVAKFNKMSNVEKLKYFNELKEANNLQHLKYLGENLKQINQLKQLEMAGRLTDLTRYQKTMAALKHIAMTTAKGIAVRTAQTVIITKIVTPQLSSMMEGFKPAIRRHVKKAVEENINREKLQRTNQEELQKVMQEIRDAIDYETILGIFRDAILGMSQHCSNWQVQLCALAIDQYVSWKRVYDFAKDLCKKINQKLKSSGDAKSNVDELIGNLTDQLTEEMYNHVVSNTIKTCRDVSSVGWKAFRNYKNERKKIQTCLDIIKEFKNGGVAGQEQATALSDVLKRPIHIYEENGNVIKIGEQYPGDPIEVSYHPPDENNPHGHYVPYGEDRNWSASDGSGNNCFFEAVGHKIETDANKLRAFTVNRMERHPRRYIAMYVRQELGSDGSHIFLQGGRNHIRMTDDYYPSHENRIKASNELNSEIAELRNKLNELKKKADQFKESGRSKQQIKKNFNKGHPKFGNVEDKEEMMMGAFYVKFTDGTELKLITVSGKTPFSDRQNMENPQDLDQTGQPRTFQWTTKRGFKFEDPGEPKGKVYDVYNRCETNQEFTTSCCAQKFVYILGEHMKNNPHLEIQDILRMNESWYKPGGGKFMPEQTQ</sequence>
<reference evidence="9" key="1">
    <citation type="submission" date="2020-05" db="UniProtKB">
        <authorList>
            <consortium name="EnsemblMetazoa"/>
        </authorList>
    </citation>
    <scope>IDENTIFICATION</scope>
    <source>
        <strain evidence="9">Jacobina</strain>
    </source>
</reference>
<dbReference type="InterPro" id="IPR014018">
    <property type="entry name" value="SecA_motor_DEAD"/>
</dbReference>
<evidence type="ECO:0000259" key="7">
    <source>
        <dbReference type="PROSITE" id="PS51194"/>
    </source>
</evidence>
<keyword evidence="1" id="KW-0963">Cytoplasm</keyword>
<feature type="coiled-coil region" evidence="4">
    <location>
        <begin position="2357"/>
        <end position="2386"/>
    </location>
</feature>
<keyword evidence="2" id="KW-0653">Protein transport</keyword>
<dbReference type="Pfam" id="PF01043">
    <property type="entry name" value="SecA_PP_bind"/>
    <property type="match status" value="2"/>
</dbReference>
<keyword evidence="3" id="KW-0811">Translocation</keyword>
<dbReference type="GO" id="GO:0006605">
    <property type="term" value="P:protein targeting"/>
    <property type="evidence" value="ECO:0007669"/>
    <property type="project" value="InterPro"/>
</dbReference>
<name>A0A1B0C9P5_LUTLO</name>
<dbReference type="GO" id="GO:0016020">
    <property type="term" value="C:membrane"/>
    <property type="evidence" value="ECO:0007669"/>
    <property type="project" value="InterPro"/>
</dbReference>
<feature type="domain" description="SecA family profile" evidence="8">
    <location>
        <begin position="1014"/>
        <end position="1631"/>
    </location>
</feature>
<proteinExistence type="predicted"/>
<keyword evidence="2" id="KW-0813">Transport</keyword>
<evidence type="ECO:0000313" key="10">
    <source>
        <dbReference type="Proteomes" id="UP000092461"/>
    </source>
</evidence>
<dbReference type="InterPro" id="IPR001650">
    <property type="entry name" value="Helicase_C-like"/>
</dbReference>
<dbReference type="PROSITE" id="PS51192">
    <property type="entry name" value="HELICASE_ATP_BIND_1"/>
    <property type="match status" value="2"/>
</dbReference>
<evidence type="ECO:0000256" key="1">
    <source>
        <dbReference type="ARBA" id="ARBA00022490"/>
    </source>
</evidence>
<evidence type="ECO:0000256" key="4">
    <source>
        <dbReference type="SAM" id="Coils"/>
    </source>
</evidence>
<feature type="region of interest" description="Disordered" evidence="5">
    <location>
        <begin position="311"/>
        <end position="344"/>
    </location>
</feature>
<dbReference type="EMBL" id="AJWK01002532">
    <property type="status" value="NOT_ANNOTATED_CDS"/>
    <property type="molecule type" value="Genomic_DNA"/>
</dbReference>
<feature type="domain" description="Helicase C-terminal" evidence="7">
    <location>
        <begin position="1477"/>
        <end position="1647"/>
    </location>
</feature>
<dbReference type="Gene3D" id="3.90.1440.10">
    <property type="entry name" value="SecA, preprotein cross-linking domain"/>
    <property type="match status" value="2"/>
</dbReference>
<dbReference type="PANTHER" id="PTHR30612:SF0">
    <property type="entry name" value="CHLOROPLAST PROTEIN-TRANSPORTING ATPASE"/>
    <property type="match status" value="1"/>
</dbReference>
<dbReference type="SMART" id="SM00957">
    <property type="entry name" value="SecA_DEAD"/>
    <property type="match status" value="1"/>
</dbReference>
<dbReference type="GO" id="GO:0005524">
    <property type="term" value="F:ATP binding"/>
    <property type="evidence" value="ECO:0007669"/>
    <property type="project" value="InterPro"/>
</dbReference>
<dbReference type="PANTHER" id="PTHR30612">
    <property type="entry name" value="SECA INNER MEMBRANE COMPONENT OF SEC PROTEIN SECRETION SYSTEM"/>
    <property type="match status" value="1"/>
</dbReference>
<dbReference type="PROSITE" id="PS51194">
    <property type="entry name" value="HELICASE_CTER"/>
    <property type="match status" value="2"/>
</dbReference>
<dbReference type="InterPro" id="IPR027417">
    <property type="entry name" value="P-loop_NTPase"/>
</dbReference>
<feature type="region of interest" description="Disordered" evidence="5">
    <location>
        <begin position="2689"/>
        <end position="2709"/>
    </location>
</feature>
<dbReference type="SUPFAM" id="SSF81767">
    <property type="entry name" value="Pre-protein crosslinking domain of SecA"/>
    <property type="match status" value="2"/>
</dbReference>
<dbReference type="GO" id="GO:0017038">
    <property type="term" value="P:protein import"/>
    <property type="evidence" value="ECO:0007669"/>
    <property type="project" value="InterPro"/>
</dbReference>
<dbReference type="Pfam" id="PF07517">
    <property type="entry name" value="SecA_DEAD"/>
    <property type="match status" value="2"/>
</dbReference>
<keyword evidence="4" id="KW-0175">Coiled coil</keyword>
<feature type="domain" description="Helicase ATP-binding" evidence="6">
    <location>
        <begin position="433"/>
        <end position="591"/>
    </location>
</feature>
<dbReference type="PROSITE" id="PS51196">
    <property type="entry name" value="SECA_MOTOR_DEAD"/>
    <property type="match status" value="2"/>
</dbReference>
<evidence type="ECO:0000259" key="8">
    <source>
        <dbReference type="PROSITE" id="PS51196"/>
    </source>
</evidence>